<evidence type="ECO:0000256" key="4">
    <source>
        <dbReference type="ARBA" id="ARBA00013204"/>
    </source>
</evidence>
<dbReference type="InParanoid" id="A0A218ZFS3"/>
<dbReference type="EMBL" id="MZNU01000058">
    <property type="protein sequence ID" value="OWP06125.1"/>
    <property type="molecule type" value="Genomic_DNA"/>
</dbReference>
<dbReference type="GO" id="GO:0047605">
    <property type="term" value="F:acetolactate decarboxylase activity"/>
    <property type="evidence" value="ECO:0007669"/>
    <property type="project" value="UniProtKB-EC"/>
</dbReference>
<comment type="caution">
    <text evidence="9">The sequence shown here is derived from an EMBL/GenBank/DDBJ whole genome shotgun (WGS) entry which is preliminary data.</text>
</comment>
<evidence type="ECO:0000313" key="9">
    <source>
        <dbReference type="EMBL" id="OWP06125.1"/>
    </source>
</evidence>
<dbReference type="CDD" id="cd17299">
    <property type="entry name" value="acetolactate_decarboxylase"/>
    <property type="match status" value="1"/>
</dbReference>
<keyword evidence="10" id="KW-1185">Reference proteome</keyword>
<dbReference type="STRING" id="503106.A0A218ZFS3"/>
<evidence type="ECO:0000256" key="6">
    <source>
        <dbReference type="ARBA" id="ARBA00022793"/>
    </source>
</evidence>
<gene>
    <name evidence="9" type="ORF">B2J93_1882</name>
</gene>
<dbReference type="PANTHER" id="PTHR35524:SF1">
    <property type="entry name" value="ALPHA-ACETOLACTATE DECARBOXYLASE"/>
    <property type="match status" value="1"/>
</dbReference>
<keyword evidence="7" id="KW-0005">Acetoin biosynthesis</keyword>
<proteinExistence type="inferred from homology"/>
<dbReference type="GO" id="GO:0045151">
    <property type="term" value="P:acetoin biosynthetic process"/>
    <property type="evidence" value="ECO:0007669"/>
    <property type="project" value="UniProtKB-KW"/>
</dbReference>
<name>A0A218ZFS3_9HELO</name>
<keyword evidence="8" id="KW-0456">Lyase</keyword>
<comment type="catalytic activity">
    <reaction evidence="1">
        <text>(2S)-2-acetolactate + H(+) = (R)-acetoin + CO2</text>
        <dbReference type="Rhea" id="RHEA:21580"/>
        <dbReference type="ChEBI" id="CHEBI:15378"/>
        <dbReference type="ChEBI" id="CHEBI:15686"/>
        <dbReference type="ChEBI" id="CHEBI:16526"/>
        <dbReference type="ChEBI" id="CHEBI:58476"/>
        <dbReference type="EC" id="4.1.1.5"/>
    </reaction>
</comment>
<comment type="pathway">
    <text evidence="2">Polyol metabolism; (R,R)-butane-2,3-diol biosynthesis; (R,R)-butane-2,3-diol from pyruvate: step 2/3.</text>
</comment>
<evidence type="ECO:0000256" key="8">
    <source>
        <dbReference type="ARBA" id="ARBA00023239"/>
    </source>
</evidence>
<evidence type="ECO:0000256" key="5">
    <source>
        <dbReference type="ARBA" id="ARBA00020164"/>
    </source>
</evidence>
<comment type="similarity">
    <text evidence="3">Belongs to the alpha-acetolactate decarboxylase family.</text>
</comment>
<dbReference type="SUPFAM" id="SSF117856">
    <property type="entry name" value="AF0104/ALDC/Ptd012-like"/>
    <property type="match status" value="1"/>
</dbReference>
<dbReference type="PANTHER" id="PTHR35524">
    <property type="entry name" value="ALPHA-ACETOLACTATE DECARBOXYLASE"/>
    <property type="match status" value="1"/>
</dbReference>
<evidence type="ECO:0000256" key="7">
    <source>
        <dbReference type="ARBA" id="ARBA00023061"/>
    </source>
</evidence>
<dbReference type="InterPro" id="IPR005128">
    <property type="entry name" value="Acetolactate_a_deCO2ase"/>
</dbReference>
<sequence>MAPNDIYQFSLISALMSGLASSTSSTPISSLLTHGTFGVGTFESMDGEMIVLDSTAYQFHADGSTNIVSPSQLVPFAMVSDFQPQKSQAISLPSKQAMLDTVDDAFPHAKNAFVLFRLQGRFRHVRIRAIHKQAYAGQKLAELAEGQMVREFANVEGTVVGLRSPRWSEGVSVVGVHAHFIDEGRAFGGHVLGIEGAGEVRFEGSVGGKLELELPGSTEFGERELELDRAGIRQAEG</sequence>
<reference evidence="9 10" key="1">
    <citation type="submission" date="2017-04" db="EMBL/GenBank/DDBJ databases">
        <title>Draft genome sequence of Marssonina coronaria NL1: causal agent of apple blotch.</title>
        <authorList>
            <person name="Cheng Q."/>
        </authorList>
    </citation>
    <scope>NUCLEOTIDE SEQUENCE [LARGE SCALE GENOMIC DNA]</scope>
    <source>
        <strain evidence="9 10">NL1</strain>
    </source>
</reference>
<protein>
    <recommendedName>
        <fullName evidence="5">Alpha-acetolactate decarboxylase</fullName>
        <ecNumber evidence="4">4.1.1.5</ecNumber>
    </recommendedName>
</protein>
<evidence type="ECO:0000256" key="2">
    <source>
        <dbReference type="ARBA" id="ARBA00005170"/>
    </source>
</evidence>
<evidence type="ECO:0000313" key="10">
    <source>
        <dbReference type="Proteomes" id="UP000242519"/>
    </source>
</evidence>
<dbReference type="UniPathway" id="UPA00626">
    <property type="reaction ID" value="UER00678"/>
</dbReference>
<evidence type="ECO:0000256" key="3">
    <source>
        <dbReference type="ARBA" id="ARBA00007106"/>
    </source>
</evidence>
<dbReference type="Gene3D" id="3.30.1330.80">
    <property type="entry name" value="Hypothetical protein, similar to alpha- acetolactate decarboxylase, domain 2"/>
    <property type="match status" value="2"/>
</dbReference>
<dbReference type="OrthoDB" id="509395at2759"/>
<keyword evidence="6" id="KW-0210">Decarboxylase</keyword>
<dbReference type="PIRSF" id="PIRSF001332">
    <property type="entry name" value="Acetolac_decarb"/>
    <property type="match status" value="1"/>
</dbReference>
<organism evidence="9 10">
    <name type="scientific">Diplocarpon coronariae</name>
    <dbReference type="NCBI Taxonomy" id="2795749"/>
    <lineage>
        <taxon>Eukaryota</taxon>
        <taxon>Fungi</taxon>
        <taxon>Dikarya</taxon>
        <taxon>Ascomycota</taxon>
        <taxon>Pezizomycotina</taxon>
        <taxon>Leotiomycetes</taxon>
        <taxon>Helotiales</taxon>
        <taxon>Drepanopezizaceae</taxon>
        <taxon>Diplocarpon</taxon>
    </lineage>
</organism>
<dbReference type="Pfam" id="PF03306">
    <property type="entry name" value="AAL_decarboxy"/>
    <property type="match status" value="1"/>
</dbReference>
<evidence type="ECO:0000256" key="1">
    <source>
        <dbReference type="ARBA" id="ARBA00001784"/>
    </source>
</evidence>
<dbReference type="Proteomes" id="UP000242519">
    <property type="component" value="Unassembled WGS sequence"/>
</dbReference>
<accession>A0A218ZFS3</accession>
<dbReference type="AlphaFoldDB" id="A0A218ZFS3"/>
<dbReference type="EC" id="4.1.1.5" evidence="4"/>